<reference evidence="2 3" key="1">
    <citation type="journal article" date="2018" name="BMC Genomics">
        <title>The genome of Naegleria lovaniensis, the basis for a comparative approach to unravel pathogenicity factors of the human pathogenic amoeba N. fowleri.</title>
        <authorList>
            <person name="Liechti N."/>
            <person name="Schurch N."/>
            <person name="Bruggmann R."/>
            <person name="Wittwer M."/>
        </authorList>
    </citation>
    <scope>NUCLEOTIDE SEQUENCE [LARGE SCALE GENOMIC DNA]</scope>
    <source>
        <strain evidence="2 3">ATCC 30569</strain>
    </source>
</reference>
<evidence type="ECO:0000313" key="3">
    <source>
        <dbReference type="Proteomes" id="UP000816034"/>
    </source>
</evidence>
<evidence type="ECO:0000313" key="2">
    <source>
        <dbReference type="EMBL" id="KAG2381314.1"/>
    </source>
</evidence>
<name>A0AA88GHX4_NAELO</name>
<dbReference type="GeneID" id="68098757"/>
<sequence>MEEYNDMDEKWTRYVIEFDKCSPEIIQKNTSPIEVEISKLSEEEEIFVFSKGYSNWINPDHKQKHMINPIGDISRFKTIKRPFEPSSSPTVEEKLGLVDNTSSIIGENPLKTLRRITDSDGSDGFDMFTITGEPIKDEDIYKTYLQQDVEDLEMDIDEIERLAAIEEDAKDKATERRLLGSQEGEHDDDDSITFSSEDNTDDAFLEEALMKMSNFKNRKC</sequence>
<comment type="caution">
    <text evidence="2">The sequence shown here is derived from an EMBL/GenBank/DDBJ whole genome shotgun (WGS) entry which is preliminary data.</text>
</comment>
<proteinExistence type="predicted"/>
<gene>
    <name evidence="2" type="ORF">C9374_006303</name>
</gene>
<dbReference type="AlphaFoldDB" id="A0AA88GHX4"/>
<evidence type="ECO:0000256" key="1">
    <source>
        <dbReference type="SAM" id="MobiDB-lite"/>
    </source>
</evidence>
<dbReference type="Proteomes" id="UP000816034">
    <property type="component" value="Unassembled WGS sequence"/>
</dbReference>
<feature type="region of interest" description="Disordered" evidence="1">
    <location>
        <begin position="170"/>
        <end position="199"/>
    </location>
</feature>
<accession>A0AA88GHX4</accession>
<protein>
    <submittedName>
        <fullName evidence="2">Uncharacterized protein</fullName>
    </submittedName>
</protein>
<dbReference type="RefSeq" id="XP_044546994.1">
    <property type="nucleotide sequence ID" value="XM_044696149.1"/>
</dbReference>
<organism evidence="2 3">
    <name type="scientific">Naegleria lovaniensis</name>
    <name type="common">Amoeba</name>
    <dbReference type="NCBI Taxonomy" id="51637"/>
    <lineage>
        <taxon>Eukaryota</taxon>
        <taxon>Discoba</taxon>
        <taxon>Heterolobosea</taxon>
        <taxon>Tetramitia</taxon>
        <taxon>Eutetramitia</taxon>
        <taxon>Vahlkampfiidae</taxon>
        <taxon>Naegleria</taxon>
    </lineage>
</organism>
<keyword evidence="3" id="KW-1185">Reference proteome</keyword>
<dbReference type="EMBL" id="PYSW02000027">
    <property type="protein sequence ID" value="KAG2381314.1"/>
    <property type="molecule type" value="Genomic_DNA"/>
</dbReference>